<evidence type="ECO:0000313" key="1">
    <source>
        <dbReference type="EMBL" id="MBD2200290.1"/>
    </source>
</evidence>
<comment type="caution">
    <text evidence="1">The sequence shown here is derived from an EMBL/GenBank/DDBJ whole genome shotgun (WGS) entry which is preliminary data.</text>
</comment>
<protein>
    <submittedName>
        <fullName evidence="1">Uncharacterized protein</fullName>
    </submittedName>
</protein>
<organism evidence="1 2">
    <name type="scientific">Calothrix parietina FACHB-288</name>
    <dbReference type="NCBI Taxonomy" id="2692896"/>
    <lineage>
        <taxon>Bacteria</taxon>
        <taxon>Bacillati</taxon>
        <taxon>Cyanobacteriota</taxon>
        <taxon>Cyanophyceae</taxon>
        <taxon>Nostocales</taxon>
        <taxon>Calotrichaceae</taxon>
        <taxon>Calothrix</taxon>
    </lineage>
</organism>
<accession>A0ABR8AM20</accession>
<evidence type="ECO:0000313" key="2">
    <source>
        <dbReference type="Proteomes" id="UP000658514"/>
    </source>
</evidence>
<name>A0ABR8AM20_9CYAN</name>
<dbReference type="Proteomes" id="UP000658514">
    <property type="component" value="Unassembled WGS sequence"/>
</dbReference>
<keyword evidence="2" id="KW-1185">Reference proteome</keyword>
<dbReference type="EMBL" id="JACJQH010000083">
    <property type="protein sequence ID" value="MBD2200290.1"/>
    <property type="molecule type" value="Genomic_DNA"/>
</dbReference>
<dbReference type="RefSeq" id="WP_190540006.1">
    <property type="nucleotide sequence ID" value="NZ_CAWPNO010000121.1"/>
</dbReference>
<sequence>MTTEQTAISSKLVFSSFWRIIESSLRYLTPSTYVAIALSHQEMRSLIL</sequence>
<reference evidence="1 2" key="1">
    <citation type="journal article" date="2020" name="ISME J.">
        <title>Comparative genomics reveals insights into cyanobacterial evolution and habitat adaptation.</title>
        <authorList>
            <person name="Chen M.Y."/>
            <person name="Teng W.K."/>
            <person name="Zhao L."/>
            <person name="Hu C.X."/>
            <person name="Zhou Y.K."/>
            <person name="Han B.P."/>
            <person name="Song L.R."/>
            <person name="Shu W.S."/>
        </authorList>
    </citation>
    <scope>NUCLEOTIDE SEQUENCE [LARGE SCALE GENOMIC DNA]</scope>
    <source>
        <strain evidence="1 2">FACHB-288</strain>
    </source>
</reference>
<gene>
    <name evidence="1" type="ORF">H6G24_33320</name>
</gene>
<proteinExistence type="predicted"/>